<protein>
    <submittedName>
        <fullName evidence="7">Amino acid permease</fullName>
    </submittedName>
</protein>
<dbReference type="STRING" id="1837282.A6F49_07480"/>
<evidence type="ECO:0000256" key="5">
    <source>
        <dbReference type="SAM" id="Phobius"/>
    </source>
</evidence>
<comment type="caution">
    <text evidence="7">The sequence shown here is derived from an EMBL/GenBank/DDBJ whole genome shotgun (WGS) entry which is preliminary data.</text>
</comment>
<feature type="transmembrane region" description="Helical" evidence="5">
    <location>
        <begin position="128"/>
        <end position="146"/>
    </location>
</feature>
<evidence type="ECO:0000256" key="3">
    <source>
        <dbReference type="ARBA" id="ARBA00022989"/>
    </source>
</evidence>
<proteinExistence type="predicted"/>
<accession>A0A1B7M135</accession>
<organism evidence="7 8">
    <name type="scientific">Enteractinococcus helveticum</name>
    <dbReference type="NCBI Taxonomy" id="1837282"/>
    <lineage>
        <taxon>Bacteria</taxon>
        <taxon>Bacillati</taxon>
        <taxon>Actinomycetota</taxon>
        <taxon>Actinomycetes</taxon>
        <taxon>Micrococcales</taxon>
        <taxon>Micrococcaceae</taxon>
    </lineage>
</organism>
<evidence type="ECO:0000256" key="2">
    <source>
        <dbReference type="ARBA" id="ARBA00022692"/>
    </source>
</evidence>
<dbReference type="Proteomes" id="UP000078292">
    <property type="component" value="Unassembled WGS sequence"/>
</dbReference>
<dbReference type="PANTHER" id="PTHR42770">
    <property type="entry name" value="AMINO ACID TRANSPORTER-RELATED"/>
    <property type="match status" value="1"/>
</dbReference>
<feature type="domain" description="Amino acid permease/ SLC12A" evidence="6">
    <location>
        <begin position="17"/>
        <end position="466"/>
    </location>
</feature>
<dbReference type="RefSeq" id="WP_052504742.1">
    <property type="nucleotide sequence ID" value="NZ_LXEY01000014.1"/>
</dbReference>
<sequence>MESTRLDRRRLSTASLVFIIIAASAPLTVLAGGIPTNYAVAGLLGVPQTYIVLGLILVLFAVGYTDMSREIQNAGAFYAYVTEGLGNRQGIAAAILALVSYNMMQIGLYGLFGFAASNLIANFTGLALPWWLTALAAWLIVALLGVRSIDLSAKVLGVVVMLEFVVVVIVDIMAISIAPEGVSAAAFAADEFFVPGIGVLLAFGVAAFMGFESGAIYSEEVVDPRRTVARATYIALIVIALFYAFSAWAVGVGVGPSSVVEESQAFGPDLIFNWLGQHSPMLANFANLLFVTSLLAVLLAFHNAVARYFFALGRSTVLPKALGTTAPNGAPRNGSMMQSGLAFVVVAGFAIAGIGHELGDLFPVITLFTWLTNAAAFGLVFLLAVTSVAIIAWFRTNQLQRGIWTRVIAPSVATIGLTAVFIMILVNFDLMIDAEAGSALIYIMPGLIILSGVLGLIWGEIIQRRRPQDYEEMRDQDMISDDEEIAIAQGSLDDNERSTN</sequence>
<evidence type="ECO:0000313" key="7">
    <source>
        <dbReference type="EMBL" id="OAV62126.1"/>
    </source>
</evidence>
<feature type="transmembrane region" description="Helical" evidence="5">
    <location>
        <begin position="41"/>
        <end position="62"/>
    </location>
</feature>
<dbReference type="Pfam" id="PF00324">
    <property type="entry name" value="AA_permease"/>
    <property type="match status" value="1"/>
</dbReference>
<gene>
    <name evidence="7" type="ORF">A6F49_07480</name>
</gene>
<name>A0A1B7M135_9MICC</name>
<dbReference type="OrthoDB" id="137613at2"/>
<comment type="subcellular location">
    <subcellularLocation>
        <location evidence="1">Membrane</location>
        <topology evidence="1">Multi-pass membrane protein</topology>
    </subcellularLocation>
</comment>
<feature type="transmembrane region" description="Helical" evidence="5">
    <location>
        <begin position="91"/>
        <end position="116"/>
    </location>
</feature>
<feature type="transmembrane region" description="Helical" evidence="5">
    <location>
        <begin position="192"/>
        <end position="211"/>
    </location>
</feature>
<feature type="transmembrane region" description="Helical" evidence="5">
    <location>
        <begin position="440"/>
        <end position="458"/>
    </location>
</feature>
<reference evidence="7 8" key="1">
    <citation type="submission" date="2016-04" db="EMBL/GenBank/DDBJ databases">
        <title>First whole genome shotgun sequence of the bacterium Enteractinococcus sp. strain UASWS1574.</title>
        <authorList>
            <person name="Crovadore J."/>
            <person name="Chablais R."/>
            <person name="Lefort F."/>
        </authorList>
    </citation>
    <scope>NUCLEOTIDE SEQUENCE [LARGE SCALE GENOMIC DNA]</scope>
    <source>
        <strain evidence="7 8">UASWS1574</strain>
    </source>
</reference>
<feature type="transmembrane region" description="Helical" evidence="5">
    <location>
        <begin position="370"/>
        <end position="395"/>
    </location>
</feature>
<dbReference type="EMBL" id="LXEY01000014">
    <property type="protein sequence ID" value="OAV62126.1"/>
    <property type="molecule type" value="Genomic_DNA"/>
</dbReference>
<dbReference type="GO" id="GO:0055085">
    <property type="term" value="P:transmembrane transport"/>
    <property type="evidence" value="ECO:0007669"/>
    <property type="project" value="InterPro"/>
</dbReference>
<keyword evidence="8" id="KW-1185">Reference proteome</keyword>
<dbReference type="InterPro" id="IPR050367">
    <property type="entry name" value="APC_superfamily"/>
</dbReference>
<evidence type="ECO:0000313" key="8">
    <source>
        <dbReference type="Proteomes" id="UP000078292"/>
    </source>
</evidence>
<dbReference type="Gene3D" id="1.20.1740.10">
    <property type="entry name" value="Amino acid/polyamine transporter I"/>
    <property type="match status" value="1"/>
</dbReference>
<feature type="transmembrane region" description="Helical" evidence="5">
    <location>
        <begin position="407"/>
        <end position="428"/>
    </location>
</feature>
<dbReference type="AlphaFoldDB" id="A0A1B7M135"/>
<evidence type="ECO:0000256" key="1">
    <source>
        <dbReference type="ARBA" id="ARBA00004141"/>
    </source>
</evidence>
<keyword evidence="4 5" id="KW-0472">Membrane</keyword>
<feature type="transmembrane region" description="Helical" evidence="5">
    <location>
        <begin position="231"/>
        <end position="250"/>
    </location>
</feature>
<keyword evidence="3 5" id="KW-1133">Transmembrane helix</keyword>
<dbReference type="GO" id="GO:0016020">
    <property type="term" value="C:membrane"/>
    <property type="evidence" value="ECO:0007669"/>
    <property type="project" value="UniProtKB-SubCell"/>
</dbReference>
<feature type="transmembrane region" description="Helical" evidence="5">
    <location>
        <begin position="340"/>
        <end position="358"/>
    </location>
</feature>
<feature type="transmembrane region" description="Helical" evidence="5">
    <location>
        <begin position="288"/>
        <end position="310"/>
    </location>
</feature>
<evidence type="ECO:0000259" key="6">
    <source>
        <dbReference type="Pfam" id="PF00324"/>
    </source>
</evidence>
<dbReference type="PIRSF" id="PIRSF006060">
    <property type="entry name" value="AA_transporter"/>
    <property type="match status" value="1"/>
</dbReference>
<evidence type="ECO:0000256" key="4">
    <source>
        <dbReference type="ARBA" id="ARBA00023136"/>
    </source>
</evidence>
<dbReference type="PANTHER" id="PTHR42770:SF16">
    <property type="entry name" value="AMINO ACID PERMEASE"/>
    <property type="match status" value="1"/>
</dbReference>
<feature type="transmembrane region" description="Helical" evidence="5">
    <location>
        <begin position="155"/>
        <end position="177"/>
    </location>
</feature>
<keyword evidence="2 5" id="KW-0812">Transmembrane</keyword>
<dbReference type="InterPro" id="IPR004841">
    <property type="entry name" value="AA-permease/SLC12A_dom"/>
</dbReference>